<dbReference type="SMART" id="SM00109">
    <property type="entry name" value="C1"/>
    <property type="match status" value="1"/>
</dbReference>
<dbReference type="PROSITE" id="PS50081">
    <property type="entry name" value="ZF_DAG_PE_2"/>
    <property type="match status" value="1"/>
</dbReference>
<dbReference type="GO" id="GO:0005096">
    <property type="term" value="F:GTPase activator activity"/>
    <property type="evidence" value="ECO:0007669"/>
    <property type="project" value="UniProtKB-KW"/>
</dbReference>
<keyword evidence="1" id="KW-0343">GTPase activation</keyword>
<feature type="domain" description="Phorbol-ester/DAG-type" evidence="17">
    <location>
        <begin position="215"/>
        <end position="265"/>
    </location>
</feature>
<keyword evidence="2" id="KW-0597">Phosphoprotein</keyword>
<dbReference type="STRING" id="37003.ENSKMAP00000020595"/>
<dbReference type="Ensembl" id="ENSKMAT00000020864.1">
    <property type="protein sequence ID" value="ENSKMAP00000020595.1"/>
    <property type="gene ID" value="ENSKMAG00000015268.1"/>
</dbReference>
<dbReference type="InterPro" id="IPR020454">
    <property type="entry name" value="DAG/PE-bd"/>
</dbReference>
<sequence length="469" mass="53864">KNVLKTTEAACFLCFTDPDDYQPPIWKSYLYQLQQEAPRPKRVTCPQEVIILAFVVAIFFRFHGMISRDHADDLLAGTEGAYLIRESQRQPGTYTLALRFGPQTLNYRLFYDGKHFVGEKRFESVHDLVTDALITLYIETKAAEYIAKMTTNPIYEHLGYTSLLKDKMVHRLSRGRTEPRRPIKLFASCPQISSPLVRRSALKDTTERQSSYEKIHNFKVHTFRGPHWCEYCANFMWGLIAQGVRCSDCGLNVHKQCSKLVPSDCQPDLRRIKKVYSCDLTTLVKAHNTTRPMVVDMCIREIELRGMKSEGLYRVSGFSEHIEDVRLSFDRDGEKADISASAYADINIIAGALKLYLRDLPIPVITFDLYSKFIQAAKIPNAESRLEAIHEGLLQLPPAHYETLRYLMAHLKRVTMFEKDNLMSAENLGIVFGPTLMQPLEQNALTTLNDMRQQKLVVQLMIEHEDVLF</sequence>
<keyword evidence="4" id="KW-0863">Zinc-finger</keyword>
<evidence type="ECO:0000259" key="18">
    <source>
        <dbReference type="PROSITE" id="PS50238"/>
    </source>
</evidence>
<dbReference type="PROSITE" id="PS50238">
    <property type="entry name" value="RHOGAP"/>
    <property type="match status" value="1"/>
</dbReference>
<dbReference type="CDD" id="cd04372">
    <property type="entry name" value="RhoGAP_chimaerin"/>
    <property type="match status" value="1"/>
</dbReference>
<keyword evidence="15" id="KW-0472">Membrane</keyword>
<proteinExistence type="predicted"/>
<evidence type="ECO:0000256" key="10">
    <source>
        <dbReference type="ARBA" id="ARBA00076382"/>
    </source>
</evidence>
<evidence type="ECO:0000313" key="19">
    <source>
        <dbReference type="Ensembl" id="ENSKMAP00000020595.1"/>
    </source>
</evidence>
<dbReference type="AlphaFoldDB" id="A0A3Q3AVS9"/>
<evidence type="ECO:0000256" key="3">
    <source>
        <dbReference type="ARBA" id="ARBA00022723"/>
    </source>
</evidence>
<dbReference type="Gene3D" id="3.30.60.20">
    <property type="match status" value="1"/>
</dbReference>
<dbReference type="PANTHER" id="PTHR46075">
    <property type="entry name" value="CHIMERIN FAMILY MEMBER"/>
    <property type="match status" value="1"/>
</dbReference>
<dbReference type="OMA" id="HCKTIFA"/>
<organism evidence="19 20">
    <name type="scientific">Kryptolebias marmoratus</name>
    <name type="common">Mangrove killifish</name>
    <name type="synonym">Rivulus marmoratus</name>
    <dbReference type="NCBI Taxonomy" id="37003"/>
    <lineage>
        <taxon>Eukaryota</taxon>
        <taxon>Metazoa</taxon>
        <taxon>Chordata</taxon>
        <taxon>Craniata</taxon>
        <taxon>Vertebrata</taxon>
        <taxon>Euteleostomi</taxon>
        <taxon>Actinopterygii</taxon>
        <taxon>Neopterygii</taxon>
        <taxon>Teleostei</taxon>
        <taxon>Neoteleostei</taxon>
        <taxon>Acanthomorphata</taxon>
        <taxon>Ovalentaria</taxon>
        <taxon>Atherinomorphae</taxon>
        <taxon>Cyprinodontiformes</taxon>
        <taxon>Rivulidae</taxon>
        <taxon>Kryptolebias</taxon>
    </lineage>
</organism>
<dbReference type="Gene3D" id="1.10.555.10">
    <property type="entry name" value="Rho GTPase activation protein"/>
    <property type="match status" value="1"/>
</dbReference>
<evidence type="ECO:0000256" key="2">
    <source>
        <dbReference type="ARBA" id="ARBA00022553"/>
    </source>
</evidence>
<keyword evidence="5" id="KW-0862">Zinc</keyword>
<evidence type="ECO:0000256" key="6">
    <source>
        <dbReference type="ARBA" id="ARBA00022902"/>
    </source>
</evidence>
<evidence type="ECO:0000256" key="1">
    <source>
        <dbReference type="ARBA" id="ARBA00022468"/>
    </source>
</evidence>
<dbReference type="PROSITE" id="PS50001">
    <property type="entry name" value="SH2"/>
    <property type="match status" value="1"/>
</dbReference>
<dbReference type="Proteomes" id="UP000264800">
    <property type="component" value="Unplaced"/>
</dbReference>
<dbReference type="SUPFAM" id="SSF55550">
    <property type="entry name" value="SH2 domain"/>
    <property type="match status" value="1"/>
</dbReference>
<dbReference type="SUPFAM" id="SSF57889">
    <property type="entry name" value="Cysteine-rich domain"/>
    <property type="match status" value="1"/>
</dbReference>
<evidence type="ECO:0000256" key="12">
    <source>
        <dbReference type="ARBA" id="ARBA00081033"/>
    </source>
</evidence>
<dbReference type="FunFam" id="3.30.505.10:FF:000019">
    <property type="entry name" value="Chimaerin"/>
    <property type="match status" value="1"/>
</dbReference>
<dbReference type="InterPro" id="IPR000980">
    <property type="entry name" value="SH2"/>
</dbReference>
<evidence type="ECO:0000256" key="5">
    <source>
        <dbReference type="ARBA" id="ARBA00022833"/>
    </source>
</evidence>
<evidence type="ECO:0000256" key="14">
    <source>
        <dbReference type="PROSITE-ProRule" id="PRU00191"/>
    </source>
</evidence>
<protein>
    <recommendedName>
        <fullName evidence="9">N-chimaerin</fullName>
    </recommendedName>
    <alternativeName>
        <fullName evidence="13">A-chimaerin</fullName>
    </alternativeName>
    <alternativeName>
        <fullName evidence="12">Alpha-chimerin</fullName>
    </alternativeName>
    <alternativeName>
        <fullName evidence="10">N-chimerin</fullName>
    </alternativeName>
    <alternativeName>
        <fullName evidence="11">Rho GTPase-activating protein 2</fullName>
    </alternativeName>
</protein>
<keyword evidence="8 14" id="KW-0727">SH2 domain</keyword>
<feature type="domain" description="Rho-GAP" evidence="18">
    <location>
        <begin position="278"/>
        <end position="469"/>
    </location>
</feature>
<reference evidence="19" key="2">
    <citation type="submission" date="2025-09" db="UniProtKB">
        <authorList>
            <consortium name="Ensembl"/>
        </authorList>
    </citation>
    <scope>IDENTIFICATION</scope>
</reference>
<dbReference type="InterPro" id="IPR008936">
    <property type="entry name" value="Rho_GTPase_activation_prot"/>
</dbReference>
<evidence type="ECO:0000256" key="8">
    <source>
        <dbReference type="ARBA" id="ARBA00022999"/>
    </source>
</evidence>
<evidence type="ECO:0000256" key="4">
    <source>
        <dbReference type="ARBA" id="ARBA00022771"/>
    </source>
</evidence>
<dbReference type="GO" id="GO:0007165">
    <property type="term" value="P:signal transduction"/>
    <property type="evidence" value="ECO:0007669"/>
    <property type="project" value="InterPro"/>
</dbReference>
<evidence type="ECO:0000256" key="13">
    <source>
        <dbReference type="ARBA" id="ARBA00081339"/>
    </source>
</evidence>
<dbReference type="GO" id="GO:0007399">
    <property type="term" value="P:nervous system development"/>
    <property type="evidence" value="ECO:0007669"/>
    <property type="project" value="UniProtKB-KW"/>
</dbReference>
<keyword evidence="15" id="KW-0812">Transmembrane</keyword>
<name>A0A3Q3AVS9_KRYMA</name>
<dbReference type="InterPro" id="IPR002219">
    <property type="entry name" value="PKC_DAG/PE"/>
</dbReference>
<dbReference type="Pfam" id="PF00620">
    <property type="entry name" value="RhoGAP"/>
    <property type="match status" value="1"/>
</dbReference>
<evidence type="ECO:0000259" key="16">
    <source>
        <dbReference type="PROSITE" id="PS50001"/>
    </source>
</evidence>
<evidence type="ECO:0000256" key="15">
    <source>
        <dbReference type="SAM" id="Phobius"/>
    </source>
</evidence>
<dbReference type="InterPro" id="IPR036860">
    <property type="entry name" value="SH2_dom_sf"/>
</dbReference>
<keyword evidence="20" id="KW-1185">Reference proteome</keyword>
<dbReference type="GO" id="GO:0008270">
    <property type="term" value="F:zinc ion binding"/>
    <property type="evidence" value="ECO:0007669"/>
    <property type="project" value="UniProtKB-KW"/>
</dbReference>
<dbReference type="InterPro" id="IPR046349">
    <property type="entry name" value="C1-like_sf"/>
</dbReference>
<dbReference type="Gene3D" id="3.30.505.10">
    <property type="entry name" value="SH2 domain"/>
    <property type="match status" value="1"/>
</dbReference>
<dbReference type="GeneTree" id="ENSGT01030000234635"/>
<dbReference type="InterPro" id="IPR037860">
    <property type="entry name" value="RhoGAP_chimaerin"/>
</dbReference>
<dbReference type="InterPro" id="IPR000198">
    <property type="entry name" value="RhoGAP_dom"/>
</dbReference>
<feature type="domain" description="SH2" evidence="16">
    <location>
        <begin position="61"/>
        <end position="129"/>
    </location>
</feature>
<dbReference type="InterPro" id="IPR051854">
    <property type="entry name" value="Rho-type_GAP"/>
</dbReference>
<dbReference type="Pfam" id="PF00017">
    <property type="entry name" value="SH2"/>
    <property type="match status" value="1"/>
</dbReference>
<feature type="transmembrane region" description="Helical" evidence="15">
    <location>
        <begin position="49"/>
        <end position="66"/>
    </location>
</feature>
<accession>A0A3Q3AVS9</accession>
<reference evidence="19" key="1">
    <citation type="submission" date="2025-08" db="UniProtKB">
        <authorList>
            <consortium name="Ensembl"/>
        </authorList>
    </citation>
    <scope>IDENTIFICATION</scope>
</reference>
<keyword evidence="15" id="KW-1133">Transmembrane helix</keyword>
<dbReference type="FunFam" id="1.10.555.10:FF:000005">
    <property type="entry name" value="Chimaerin"/>
    <property type="match status" value="1"/>
</dbReference>
<keyword evidence="7" id="KW-0007">Acetylation</keyword>
<evidence type="ECO:0000259" key="17">
    <source>
        <dbReference type="PROSITE" id="PS50081"/>
    </source>
</evidence>
<dbReference type="SMART" id="SM00324">
    <property type="entry name" value="RhoGAP"/>
    <property type="match status" value="1"/>
</dbReference>
<dbReference type="FunFam" id="3.30.60.20:FF:000030">
    <property type="entry name" value="Chimaerin"/>
    <property type="match status" value="1"/>
</dbReference>
<keyword evidence="6" id="KW-0524">Neurogenesis</keyword>
<evidence type="ECO:0000256" key="9">
    <source>
        <dbReference type="ARBA" id="ARBA00074820"/>
    </source>
</evidence>
<dbReference type="CDD" id="cd20857">
    <property type="entry name" value="C1_betaCHN"/>
    <property type="match status" value="1"/>
</dbReference>
<dbReference type="PANTHER" id="PTHR46075:SF4">
    <property type="entry name" value="BETA-CHIMAERIN"/>
    <property type="match status" value="1"/>
</dbReference>
<evidence type="ECO:0000256" key="7">
    <source>
        <dbReference type="ARBA" id="ARBA00022990"/>
    </source>
</evidence>
<dbReference type="PRINTS" id="PR00008">
    <property type="entry name" value="DAGPEDOMAIN"/>
</dbReference>
<dbReference type="SUPFAM" id="SSF48350">
    <property type="entry name" value="GTPase activation domain, GAP"/>
    <property type="match status" value="1"/>
</dbReference>
<dbReference type="PROSITE" id="PS00479">
    <property type="entry name" value="ZF_DAG_PE_1"/>
    <property type="match status" value="1"/>
</dbReference>
<keyword evidence="3" id="KW-0479">Metal-binding</keyword>
<dbReference type="Pfam" id="PF00130">
    <property type="entry name" value="C1_1"/>
    <property type="match status" value="1"/>
</dbReference>
<dbReference type="SMART" id="SM00252">
    <property type="entry name" value="SH2"/>
    <property type="match status" value="1"/>
</dbReference>
<evidence type="ECO:0000313" key="20">
    <source>
        <dbReference type="Proteomes" id="UP000264800"/>
    </source>
</evidence>
<evidence type="ECO:0000256" key="11">
    <source>
        <dbReference type="ARBA" id="ARBA00077049"/>
    </source>
</evidence>